<feature type="region of interest" description="Disordered" evidence="1">
    <location>
        <begin position="156"/>
        <end position="197"/>
    </location>
</feature>
<dbReference type="FunFam" id="2.60.40.420:FF:000048">
    <property type="entry name" value="Early nodulin-like protein 18"/>
    <property type="match status" value="1"/>
</dbReference>
<evidence type="ECO:0000313" key="4">
    <source>
        <dbReference type="EMBL" id="GAA0142697.1"/>
    </source>
</evidence>
<dbReference type="Pfam" id="PF02298">
    <property type="entry name" value="Cu_bind_like"/>
    <property type="match status" value="1"/>
</dbReference>
<dbReference type="EMBL" id="BAABME010000428">
    <property type="protein sequence ID" value="GAA0142697.1"/>
    <property type="molecule type" value="Genomic_DNA"/>
</dbReference>
<proteinExistence type="predicted"/>
<dbReference type="InterPro" id="IPR003245">
    <property type="entry name" value="Phytocyanin_dom"/>
</dbReference>
<sequence>MASNMIKMMICLVGIALFFNLVASQTSPKDYVNHTVGDDAGWFFDQITKKTSADYSSWAAKQSFSLGDLLIFNTNTNYTVVQTYNDTTYNNCTADYSLDNDTFIYNAGDKELGKAVTISIPLIFEGSQYYFSDGDDGEQCLQGMAFEIKVSRGLGLPPSLNQPPPPAYVPPPAPADEGESPPGTIGGTPTTDSANMGATMPWVASGLAMLFLHHLVL</sequence>
<reference evidence="4 5" key="1">
    <citation type="submission" date="2024-01" db="EMBL/GenBank/DDBJ databases">
        <title>The complete chloroplast genome sequence of Lithospermum erythrorhizon: insights into the phylogenetic relationship among Boraginaceae species and the maternal lineages of purple gromwells.</title>
        <authorList>
            <person name="Okada T."/>
            <person name="Watanabe K."/>
        </authorList>
    </citation>
    <scope>NUCLEOTIDE SEQUENCE [LARGE SCALE GENOMIC DNA]</scope>
</reference>
<dbReference type="AlphaFoldDB" id="A0AAV3NV13"/>
<dbReference type="PROSITE" id="PS51485">
    <property type="entry name" value="PHYTOCYANIN"/>
    <property type="match status" value="1"/>
</dbReference>
<dbReference type="PANTHER" id="PTHR33021">
    <property type="entry name" value="BLUE COPPER PROTEIN"/>
    <property type="match status" value="1"/>
</dbReference>
<feature type="domain" description="Phytocyanin" evidence="3">
    <location>
        <begin position="32"/>
        <end position="152"/>
    </location>
</feature>
<gene>
    <name evidence="4" type="ORF">LIER_03535</name>
</gene>
<evidence type="ECO:0000313" key="5">
    <source>
        <dbReference type="Proteomes" id="UP001454036"/>
    </source>
</evidence>
<keyword evidence="5" id="KW-1185">Reference proteome</keyword>
<feature type="signal peptide" evidence="2">
    <location>
        <begin position="1"/>
        <end position="24"/>
    </location>
</feature>
<evidence type="ECO:0000256" key="1">
    <source>
        <dbReference type="SAM" id="MobiDB-lite"/>
    </source>
</evidence>
<dbReference type="GO" id="GO:0005886">
    <property type="term" value="C:plasma membrane"/>
    <property type="evidence" value="ECO:0007669"/>
    <property type="project" value="TreeGrafter"/>
</dbReference>
<dbReference type="Proteomes" id="UP001454036">
    <property type="component" value="Unassembled WGS sequence"/>
</dbReference>
<keyword evidence="2" id="KW-0732">Signal</keyword>
<dbReference type="PANTHER" id="PTHR33021:SF213">
    <property type="entry name" value="OS12G0454600 PROTEIN"/>
    <property type="match status" value="1"/>
</dbReference>
<feature type="compositionally biased region" description="Low complexity" evidence="1">
    <location>
        <begin position="181"/>
        <end position="191"/>
    </location>
</feature>
<evidence type="ECO:0000256" key="2">
    <source>
        <dbReference type="SAM" id="SignalP"/>
    </source>
</evidence>
<protein>
    <recommendedName>
        <fullName evidence="3">Phytocyanin domain-containing protein</fullName>
    </recommendedName>
</protein>
<feature type="compositionally biased region" description="Pro residues" evidence="1">
    <location>
        <begin position="160"/>
        <end position="174"/>
    </location>
</feature>
<dbReference type="InterPro" id="IPR039391">
    <property type="entry name" value="Phytocyanin-like"/>
</dbReference>
<evidence type="ECO:0000259" key="3">
    <source>
        <dbReference type="PROSITE" id="PS51485"/>
    </source>
</evidence>
<organism evidence="4 5">
    <name type="scientific">Lithospermum erythrorhizon</name>
    <name type="common">Purple gromwell</name>
    <name type="synonym">Lithospermum officinale var. erythrorhizon</name>
    <dbReference type="NCBI Taxonomy" id="34254"/>
    <lineage>
        <taxon>Eukaryota</taxon>
        <taxon>Viridiplantae</taxon>
        <taxon>Streptophyta</taxon>
        <taxon>Embryophyta</taxon>
        <taxon>Tracheophyta</taxon>
        <taxon>Spermatophyta</taxon>
        <taxon>Magnoliopsida</taxon>
        <taxon>eudicotyledons</taxon>
        <taxon>Gunneridae</taxon>
        <taxon>Pentapetalae</taxon>
        <taxon>asterids</taxon>
        <taxon>lamiids</taxon>
        <taxon>Boraginales</taxon>
        <taxon>Boraginaceae</taxon>
        <taxon>Boraginoideae</taxon>
        <taxon>Lithospermeae</taxon>
        <taxon>Lithospermum</taxon>
    </lineage>
</organism>
<accession>A0AAV3NV13</accession>
<dbReference type="SUPFAM" id="SSF49503">
    <property type="entry name" value="Cupredoxins"/>
    <property type="match status" value="1"/>
</dbReference>
<dbReference type="InterPro" id="IPR008972">
    <property type="entry name" value="Cupredoxin"/>
</dbReference>
<dbReference type="GO" id="GO:0009055">
    <property type="term" value="F:electron transfer activity"/>
    <property type="evidence" value="ECO:0007669"/>
    <property type="project" value="InterPro"/>
</dbReference>
<comment type="caution">
    <text evidence="4">The sequence shown here is derived from an EMBL/GenBank/DDBJ whole genome shotgun (WGS) entry which is preliminary data.</text>
</comment>
<name>A0AAV3NV13_LITER</name>
<dbReference type="Gene3D" id="2.60.40.420">
    <property type="entry name" value="Cupredoxins - blue copper proteins"/>
    <property type="match status" value="1"/>
</dbReference>
<feature type="chain" id="PRO_5043495195" description="Phytocyanin domain-containing protein" evidence="2">
    <location>
        <begin position="25"/>
        <end position="217"/>
    </location>
</feature>